<protein>
    <recommendedName>
        <fullName evidence="1">DUF6896 domain-containing protein</fullName>
    </recommendedName>
</protein>
<name>D2R399_PIRSD</name>
<proteinExistence type="predicted"/>
<gene>
    <name evidence="2" type="ordered locus">Psta_0441</name>
</gene>
<evidence type="ECO:0000313" key="3">
    <source>
        <dbReference type="Proteomes" id="UP000001887"/>
    </source>
</evidence>
<dbReference type="EMBL" id="CP001848">
    <property type="protein sequence ID" value="ADB15130.1"/>
    <property type="molecule type" value="Genomic_DNA"/>
</dbReference>
<dbReference type="HOGENOM" id="CLU_2220700_0_0_0"/>
<evidence type="ECO:0000259" key="1">
    <source>
        <dbReference type="Pfam" id="PF21837"/>
    </source>
</evidence>
<organism evidence="2 3">
    <name type="scientific">Pirellula staleyi (strain ATCC 27377 / DSM 6068 / ICPB 4128)</name>
    <name type="common">Pirella staleyi</name>
    <dbReference type="NCBI Taxonomy" id="530564"/>
    <lineage>
        <taxon>Bacteria</taxon>
        <taxon>Pseudomonadati</taxon>
        <taxon>Planctomycetota</taxon>
        <taxon>Planctomycetia</taxon>
        <taxon>Pirellulales</taxon>
        <taxon>Pirellulaceae</taxon>
        <taxon>Pirellula</taxon>
    </lineage>
</organism>
<feature type="domain" description="DUF6896" evidence="1">
    <location>
        <begin position="2"/>
        <end position="87"/>
    </location>
</feature>
<dbReference type="KEGG" id="psl:Psta_0441"/>
<keyword evidence="3" id="KW-1185">Reference proteome</keyword>
<sequence>MGQLANGGQYFIHGFGCAVKTPEFSVDFDFGEHGQIDGLDFYRMERFARHVLQTKYGFADSVELRSTIKASCDAGELIDSGYILWYLIPKLRSDSNQNVDEPTDRP</sequence>
<evidence type="ECO:0000313" key="2">
    <source>
        <dbReference type="EMBL" id="ADB15130.1"/>
    </source>
</evidence>
<reference evidence="2 3" key="1">
    <citation type="journal article" date="2009" name="Stand. Genomic Sci.">
        <title>Complete genome sequence of Pirellula staleyi type strain (ATCC 27377).</title>
        <authorList>
            <person name="Clum A."/>
            <person name="Tindall B.J."/>
            <person name="Sikorski J."/>
            <person name="Ivanova N."/>
            <person name="Mavrommatis K."/>
            <person name="Lucas S."/>
            <person name="Glavina del Rio T."/>
            <person name="Nolan M."/>
            <person name="Chen F."/>
            <person name="Tice H."/>
            <person name="Pitluck S."/>
            <person name="Cheng J.F."/>
            <person name="Chertkov O."/>
            <person name="Brettin T."/>
            <person name="Han C."/>
            <person name="Detter J.C."/>
            <person name="Kuske C."/>
            <person name="Bruce D."/>
            <person name="Goodwin L."/>
            <person name="Ovchinikova G."/>
            <person name="Pati A."/>
            <person name="Mikhailova N."/>
            <person name="Chen A."/>
            <person name="Palaniappan K."/>
            <person name="Land M."/>
            <person name="Hauser L."/>
            <person name="Chang Y.J."/>
            <person name="Jeffries C.D."/>
            <person name="Chain P."/>
            <person name="Rohde M."/>
            <person name="Goker M."/>
            <person name="Bristow J."/>
            <person name="Eisen J.A."/>
            <person name="Markowitz V."/>
            <person name="Hugenholtz P."/>
            <person name="Kyrpides N.C."/>
            <person name="Klenk H.P."/>
            <person name="Lapidus A."/>
        </authorList>
    </citation>
    <scope>NUCLEOTIDE SEQUENCE [LARGE SCALE GENOMIC DNA]</scope>
    <source>
        <strain evidence="3">ATCC 27377 / DSM 6068 / ICPB 4128</strain>
    </source>
</reference>
<dbReference type="InterPro" id="IPR054191">
    <property type="entry name" value="DUF6896"/>
</dbReference>
<dbReference type="Proteomes" id="UP000001887">
    <property type="component" value="Chromosome"/>
</dbReference>
<dbReference type="eggNOG" id="ENOG50349UT">
    <property type="taxonomic scope" value="Bacteria"/>
</dbReference>
<dbReference type="Pfam" id="PF21837">
    <property type="entry name" value="DUF6896"/>
    <property type="match status" value="1"/>
</dbReference>
<accession>D2R399</accession>
<dbReference type="AlphaFoldDB" id="D2R399"/>